<dbReference type="RefSeq" id="WP_127080879.1">
    <property type="nucleotide sequence ID" value="NZ_RSCL01000005.1"/>
</dbReference>
<sequence length="368" mass="40338">MLKRFNSPFGKSNKGVGIELAPQRVNIARIRKQRQGLKLDALASVPVPEGVFVDGQIADPPAMAQIIQQALAESKIKVSRVATAVPGRDSIVRLIPVPAELDDKELREMVLNHEAGLYLPYPREEADVDYQKLGYFVDEDGIEKVQVLLVATRKDVTDTYIRTFEQAGLQVDVLEISSFALIRTIREQLRQFGPQEAAVLVDIEFDSTEIAIIVNGVPQFSRTVPIGTYQMQMALSRAMNLPASRDMELLQGMTIPSSGMDGGKTGQTAVNPGMAAMMRVLGELTDELRRSIDFYLNQSENLEVAQILLAGPGGGLAQMDEFFTQRLSLPATQIDPVGANSLAIDDEKYPTMQRPGLGIVLGLGMREV</sequence>
<dbReference type="GO" id="GO:0051301">
    <property type="term" value="P:cell division"/>
    <property type="evidence" value="ECO:0007669"/>
    <property type="project" value="InterPro"/>
</dbReference>
<feature type="domain" description="SHS2" evidence="1">
    <location>
        <begin position="27"/>
        <end position="185"/>
    </location>
</feature>
<keyword evidence="3" id="KW-1185">Reference proteome</keyword>
<reference evidence="2" key="1">
    <citation type="submission" date="2018-12" db="EMBL/GenBank/DDBJ databases">
        <authorList>
            <person name="Will S."/>
            <person name="Neumann-Schaal M."/>
            <person name="Henke P."/>
        </authorList>
    </citation>
    <scope>NUCLEOTIDE SEQUENCE</scope>
    <source>
        <strain evidence="2">PCC 7102</strain>
    </source>
</reference>
<evidence type="ECO:0000313" key="3">
    <source>
        <dbReference type="Proteomes" id="UP000271624"/>
    </source>
</evidence>
<dbReference type="PANTHER" id="PTHR32432:SF3">
    <property type="entry name" value="ETHANOLAMINE UTILIZATION PROTEIN EUTJ"/>
    <property type="match status" value="1"/>
</dbReference>
<dbReference type="SMART" id="SM00842">
    <property type="entry name" value="FtsA"/>
    <property type="match status" value="1"/>
</dbReference>
<dbReference type="PANTHER" id="PTHR32432">
    <property type="entry name" value="CELL DIVISION PROTEIN FTSA-RELATED"/>
    <property type="match status" value="1"/>
</dbReference>
<dbReference type="InterPro" id="IPR003494">
    <property type="entry name" value="SHS2_FtsA"/>
</dbReference>
<accession>A0A3S1CGQ7</accession>
<proteinExistence type="predicted"/>
<evidence type="ECO:0000259" key="1">
    <source>
        <dbReference type="SMART" id="SM00842"/>
    </source>
</evidence>
<gene>
    <name evidence="2" type="primary">pilM</name>
    <name evidence="2" type="ORF">DSM106972_022820</name>
</gene>
<dbReference type="PIRSF" id="PIRSF019169">
    <property type="entry name" value="PilM"/>
    <property type="match status" value="1"/>
</dbReference>
<dbReference type="AlphaFoldDB" id="A0A3S1CGQ7"/>
<dbReference type="InterPro" id="IPR050696">
    <property type="entry name" value="FtsA/MreB"/>
</dbReference>
<dbReference type="Pfam" id="PF11104">
    <property type="entry name" value="PilM_2"/>
    <property type="match status" value="1"/>
</dbReference>
<evidence type="ECO:0000313" key="2">
    <source>
        <dbReference type="EMBL" id="RUT07021.1"/>
    </source>
</evidence>
<dbReference type="InterPro" id="IPR005883">
    <property type="entry name" value="PilM"/>
</dbReference>
<dbReference type="CDD" id="cd24049">
    <property type="entry name" value="ASKHA_NBD_PilM"/>
    <property type="match status" value="1"/>
</dbReference>
<comment type="caution">
    <text evidence="2">The sequence shown here is derived from an EMBL/GenBank/DDBJ whole genome shotgun (WGS) entry which is preliminary data.</text>
</comment>
<organism evidence="2 3">
    <name type="scientific">Dulcicalothrix desertica PCC 7102</name>
    <dbReference type="NCBI Taxonomy" id="232991"/>
    <lineage>
        <taxon>Bacteria</taxon>
        <taxon>Bacillati</taxon>
        <taxon>Cyanobacteriota</taxon>
        <taxon>Cyanophyceae</taxon>
        <taxon>Nostocales</taxon>
        <taxon>Calotrichaceae</taxon>
        <taxon>Dulcicalothrix</taxon>
    </lineage>
</organism>
<dbReference type="Proteomes" id="UP000271624">
    <property type="component" value="Unassembled WGS sequence"/>
</dbReference>
<name>A0A3S1CGQ7_9CYAN</name>
<dbReference type="OrthoDB" id="503707at2"/>
<reference evidence="2" key="2">
    <citation type="journal article" date="2019" name="Genome Biol. Evol.">
        <title>Day and night: Metabolic profiles and evolutionary relationships of six axenic non-marine cyanobacteria.</title>
        <authorList>
            <person name="Will S.E."/>
            <person name="Henke P."/>
            <person name="Boedeker C."/>
            <person name="Huang S."/>
            <person name="Brinkmann H."/>
            <person name="Rohde M."/>
            <person name="Jarek M."/>
            <person name="Friedl T."/>
            <person name="Seufert S."/>
            <person name="Schumacher M."/>
            <person name="Overmann J."/>
            <person name="Neumann-Schaal M."/>
            <person name="Petersen J."/>
        </authorList>
    </citation>
    <scope>NUCLEOTIDE SEQUENCE [LARGE SCALE GENOMIC DNA]</scope>
    <source>
        <strain evidence="2">PCC 7102</strain>
    </source>
</reference>
<dbReference type="Gene3D" id="3.30.1490.300">
    <property type="match status" value="1"/>
</dbReference>
<dbReference type="InterPro" id="IPR043129">
    <property type="entry name" value="ATPase_NBD"/>
</dbReference>
<dbReference type="NCBIfam" id="TIGR01175">
    <property type="entry name" value="pilM"/>
    <property type="match status" value="1"/>
</dbReference>
<dbReference type="EMBL" id="RSCL01000005">
    <property type="protein sequence ID" value="RUT07021.1"/>
    <property type="molecule type" value="Genomic_DNA"/>
</dbReference>
<dbReference type="Gene3D" id="3.30.420.40">
    <property type="match status" value="2"/>
</dbReference>
<dbReference type="SUPFAM" id="SSF53067">
    <property type="entry name" value="Actin-like ATPase domain"/>
    <property type="match status" value="2"/>
</dbReference>
<protein>
    <submittedName>
        <fullName evidence="2">Pilus assembly protein PilM</fullName>
    </submittedName>
</protein>